<proteinExistence type="predicted"/>
<organism evidence="1 2">
    <name type="scientific">Tulasnella calospora MUT 4182</name>
    <dbReference type="NCBI Taxonomy" id="1051891"/>
    <lineage>
        <taxon>Eukaryota</taxon>
        <taxon>Fungi</taxon>
        <taxon>Dikarya</taxon>
        <taxon>Basidiomycota</taxon>
        <taxon>Agaricomycotina</taxon>
        <taxon>Agaricomycetes</taxon>
        <taxon>Cantharellales</taxon>
        <taxon>Tulasnellaceae</taxon>
        <taxon>Tulasnella</taxon>
    </lineage>
</organism>
<reference evidence="1 2" key="1">
    <citation type="submission" date="2014-04" db="EMBL/GenBank/DDBJ databases">
        <authorList>
            <consortium name="DOE Joint Genome Institute"/>
            <person name="Kuo A."/>
            <person name="Girlanda M."/>
            <person name="Perotto S."/>
            <person name="Kohler A."/>
            <person name="Nagy L.G."/>
            <person name="Floudas D."/>
            <person name="Copeland A."/>
            <person name="Barry K.W."/>
            <person name="Cichocki N."/>
            <person name="Veneault-Fourrey C."/>
            <person name="LaButti K."/>
            <person name="Lindquist E.A."/>
            <person name="Lipzen A."/>
            <person name="Lundell T."/>
            <person name="Morin E."/>
            <person name="Murat C."/>
            <person name="Sun H."/>
            <person name="Tunlid A."/>
            <person name="Henrissat B."/>
            <person name="Grigoriev I.V."/>
            <person name="Hibbett D.S."/>
            <person name="Martin F."/>
            <person name="Nordberg H.P."/>
            <person name="Cantor M.N."/>
            <person name="Hua S.X."/>
        </authorList>
    </citation>
    <scope>NUCLEOTIDE SEQUENCE [LARGE SCALE GENOMIC DNA]</scope>
    <source>
        <strain evidence="1 2">MUT 4182</strain>
    </source>
</reference>
<keyword evidence="2" id="KW-1185">Reference proteome</keyword>
<accession>A0A0C3MJ60</accession>
<dbReference type="Proteomes" id="UP000054248">
    <property type="component" value="Unassembled WGS sequence"/>
</dbReference>
<dbReference type="AlphaFoldDB" id="A0A0C3MJ60"/>
<sequence length="239" mass="27090">MKGEALRWYVELDEDTQNDWKLLRRAILRQYPSRTQPSAPSSSLPTIPIPAAAATPPNPISTIQSTQASKAIYRIRLYFGATKSKFFLSTTADNPRVRLTNDDAKAFNVCWTPGKELRLIENGVETQRMIFMQWYFLREKDEKNSITTTDFAALVLSDSSENVPRLATYSGSTQIISWILDQDGWLQSYSNIDLTRYQNQFYTVPGGADGSNAQTCMPPGLDNWSINDNQVFKMKLEPV</sequence>
<protein>
    <submittedName>
        <fullName evidence="1">Uncharacterized protein</fullName>
    </submittedName>
</protein>
<evidence type="ECO:0000313" key="1">
    <source>
        <dbReference type="EMBL" id="KIO33707.1"/>
    </source>
</evidence>
<dbReference type="HOGENOM" id="CLU_943958_0_0_1"/>
<gene>
    <name evidence="1" type="ORF">M407DRAFT_17325</name>
</gene>
<dbReference type="EMBL" id="KN822946">
    <property type="protein sequence ID" value="KIO33707.1"/>
    <property type="molecule type" value="Genomic_DNA"/>
</dbReference>
<name>A0A0C3MJ60_9AGAM</name>
<dbReference type="OrthoDB" id="3228731at2759"/>
<evidence type="ECO:0000313" key="2">
    <source>
        <dbReference type="Proteomes" id="UP000054248"/>
    </source>
</evidence>
<reference evidence="2" key="2">
    <citation type="submission" date="2015-01" db="EMBL/GenBank/DDBJ databases">
        <title>Evolutionary Origins and Diversification of the Mycorrhizal Mutualists.</title>
        <authorList>
            <consortium name="DOE Joint Genome Institute"/>
            <consortium name="Mycorrhizal Genomics Consortium"/>
            <person name="Kohler A."/>
            <person name="Kuo A."/>
            <person name="Nagy L.G."/>
            <person name="Floudas D."/>
            <person name="Copeland A."/>
            <person name="Barry K.W."/>
            <person name="Cichocki N."/>
            <person name="Veneault-Fourrey C."/>
            <person name="LaButti K."/>
            <person name="Lindquist E.A."/>
            <person name="Lipzen A."/>
            <person name="Lundell T."/>
            <person name="Morin E."/>
            <person name="Murat C."/>
            <person name="Riley R."/>
            <person name="Ohm R."/>
            <person name="Sun H."/>
            <person name="Tunlid A."/>
            <person name="Henrissat B."/>
            <person name="Grigoriev I.V."/>
            <person name="Hibbett D.S."/>
            <person name="Martin F."/>
        </authorList>
    </citation>
    <scope>NUCLEOTIDE SEQUENCE [LARGE SCALE GENOMIC DNA]</scope>
    <source>
        <strain evidence="2">MUT 4182</strain>
    </source>
</reference>